<evidence type="ECO:0000313" key="3">
    <source>
        <dbReference type="EMBL" id="OAT55994.1"/>
    </source>
</evidence>
<gene>
    <name evidence="3" type="ORF">M989_00379</name>
</gene>
<organism evidence="3 4">
    <name type="scientific">Kluyvera georgiana ATCC 51603</name>
    <dbReference type="NCBI Taxonomy" id="1354264"/>
    <lineage>
        <taxon>Bacteria</taxon>
        <taxon>Pseudomonadati</taxon>
        <taxon>Pseudomonadota</taxon>
        <taxon>Gammaproteobacteria</taxon>
        <taxon>Enterobacterales</taxon>
        <taxon>Enterobacteriaceae</taxon>
        <taxon>Kluyvera</taxon>
    </lineage>
</organism>
<keyword evidence="1" id="KW-0812">Transmembrane</keyword>
<reference evidence="3 4" key="1">
    <citation type="submission" date="2016-04" db="EMBL/GenBank/DDBJ databases">
        <title>ATOL: Assembling a taxonomically balanced genome-scale reconstruction of the evolutionary history of the Enterobacteriaceae.</title>
        <authorList>
            <person name="Plunkett G.III."/>
            <person name="Neeno-Eckwall E.C."/>
            <person name="Glasner J.D."/>
            <person name="Perna N.T."/>
        </authorList>
    </citation>
    <scope>NUCLEOTIDE SEQUENCE [LARGE SCALE GENOMIC DNA]</scope>
    <source>
        <strain evidence="3 4">ATCC 51603</strain>
    </source>
</reference>
<feature type="domain" description="STY4199-like HEPN" evidence="2">
    <location>
        <begin position="4"/>
        <end position="281"/>
    </location>
</feature>
<comment type="caution">
    <text evidence="3">The sequence shown here is derived from an EMBL/GenBank/DDBJ whole genome shotgun (WGS) entry which is preliminary data.</text>
</comment>
<sequence>MSTSSRQVGQHFEHCLSIIRQASIEILTLLKLRVTEGKDPRWFLEQLDQARLNLGGWGAVAQRLGVNDSQLSEFMLQLRHLQQGIPSYEHGQGATENQLIAALRFVVTLEQIKQQQPLLMFNTGYASDAEQPQEPALRQIRAVELTLRGLIGEVWPDEPHLHHFLKSQFGAHECSRWHSRSPSGERLDGMTFSEIALLLIDKKTFSRHFTSFFNYAAALTFLAEQRLTLHLFLDDIRRMRNSVLAHRTLGEMECLLLDLYAQQIAAPVQRAYEQGRTRVNPASLMAADGAEVQQFWEQAHDYARAYGQDGRPIPDSIERLSQKTRQRADTRDRILAAVLWCAVGVTVLGMVLGGIWLLTAVPETVPSAVSSIEEQAIAAEDRATPSPREILARRGILWDSNALRSAIDSNNIEVAELFLRGGMNWQLAWTDLAMSAGHQAVLNLLLRYRLQMDEPKPCRRFINTLTHEMSQGAPLNAVRKSYLQAFCTIPAVVARQRQAVDNAQRRNQATGDAESKKWLLIQRSIYEVIR</sequence>
<keyword evidence="1" id="KW-0472">Membrane</keyword>
<protein>
    <submittedName>
        <fullName evidence="3">Putative inner membrane protein</fullName>
    </submittedName>
</protein>
<feature type="transmembrane region" description="Helical" evidence="1">
    <location>
        <begin position="334"/>
        <end position="358"/>
    </location>
</feature>
<dbReference type="RefSeq" id="WP_064541258.1">
    <property type="nucleotide sequence ID" value="NZ_LXEU01000010.1"/>
</dbReference>
<dbReference type="PATRIC" id="fig|1354264.4.peg.395"/>
<dbReference type="Proteomes" id="UP000078386">
    <property type="component" value="Unassembled WGS sequence"/>
</dbReference>
<name>A0A1B7K7I4_9ENTR</name>
<dbReference type="EMBL" id="LXEU01000010">
    <property type="protein sequence ID" value="OAT55994.1"/>
    <property type="molecule type" value="Genomic_DNA"/>
</dbReference>
<accession>A0A1B7K7I4</accession>
<evidence type="ECO:0000259" key="2">
    <source>
        <dbReference type="Pfam" id="PF18729"/>
    </source>
</evidence>
<keyword evidence="1" id="KW-1133">Transmembrane helix</keyword>
<proteinExistence type="predicted"/>
<dbReference type="Pfam" id="PF18729">
    <property type="entry name" value="HEPN_STY4199"/>
    <property type="match status" value="1"/>
</dbReference>
<keyword evidence="4" id="KW-1185">Reference proteome</keyword>
<dbReference type="InterPro" id="IPR040816">
    <property type="entry name" value="STY4199_HEPN_dom"/>
</dbReference>
<evidence type="ECO:0000313" key="4">
    <source>
        <dbReference type="Proteomes" id="UP000078386"/>
    </source>
</evidence>
<dbReference type="AlphaFoldDB" id="A0A1B7K7I4"/>
<evidence type="ECO:0000256" key="1">
    <source>
        <dbReference type="SAM" id="Phobius"/>
    </source>
</evidence>